<dbReference type="GeneID" id="106462703"/>
<keyword evidence="1 3" id="KW-0238">DNA-binding</keyword>
<name>A0ABM1BAG9_LIMPO</name>
<dbReference type="RefSeq" id="XP_013778101.1">
    <property type="nucleotide sequence ID" value="XM_013922647.2"/>
</dbReference>
<evidence type="ECO:0000256" key="1">
    <source>
        <dbReference type="ARBA" id="ARBA00023125"/>
    </source>
</evidence>
<feature type="DNA-binding region" description="HMG box" evidence="3">
    <location>
        <begin position="15"/>
        <end position="83"/>
    </location>
</feature>
<keyword evidence="2 3" id="KW-0539">Nucleus</keyword>
<dbReference type="PANTHER" id="PTHR10270:SF324">
    <property type="entry name" value="SOX DOMAIN-CONTAINING PROTEIN DICHAETE-RELATED"/>
    <property type="match status" value="1"/>
</dbReference>
<dbReference type="CDD" id="cd22028">
    <property type="entry name" value="HMG-box_SoxA_SoxB_SoxG"/>
    <property type="match status" value="1"/>
</dbReference>
<evidence type="ECO:0000313" key="6">
    <source>
        <dbReference type="Proteomes" id="UP000694941"/>
    </source>
</evidence>
<dbReference type="Pfam" id="PF00505">
    <property type="entry name" value="HMG_box"/>
    <property type="match status" value="1"/>
</dbReference>
<keyword evidence="6" id="KW-1185">Reference proteome</keyword>
<organism evidence="6 7">
    <name type="scientific">Limulus polyphemus</name>
    <name type="common">Atlantic horseshoe crab</name>
    <dbReference type="NCBI Taxonomy" id="6850"/>
    <lineage>
        <taxon>Eukaryota</taxon>
        <taxon>Metazoa</taxon>
        <taxon>Ecdysozoa</taxon>
        <taxon>Arthropoda</taxon>
        <taxon>Chelicerata</taxon>
        <taxon>Merostomata</taxon>
        <taxon>Xiphosura</taxon>
        <taxon>Limulidae</taxon>
        <taxon>Limulus</taxon>
    </lineage>
</organism>
<dbReference type="InterPro" id="IPR009071">
    <property type="entry name" value="HMG_box_dom"/>
</dbReference>
<dbReference type="SUPFAM" id="SSF47095">
    <property type="entry name" value="HMG-box"/>
    <property type="match status" value="1"/>
</dbReference>
<proteinExistence type="predicted"/>
<reference evidence="7" key="1">
    <citation type="submission" date="2025-08" db="UniProtKB">
        <authorList>
            <consortium name="RefSeq"/>
        </authorList>
    </citation>
    <scope>IDENTIFICATION</scope>
    <source>
        <tissue evidence="7">Muscle</tissue>
    </source>
</reference>
<dbReference type="PROSITE" id="PS50118">
    <property type="entry name" value="HMG_BOX_2"/>
    <property type="match status" value="1"/>
</dbReference>
<sequence>MSGSKPCSSTKDEHVKRPMNAFMVWSRAQRRKIALENPKMHNSEISKRLGAQWKNLSEAEKRPFIEEAKRLRAMHMREHPDYKYKPRRKPKSLSKRDRFPFPLPYIPAPMDYLGGSFTRGLLGPTSTLPTHVPGFFPFVTHAMDNPGNLVGVPAMSSTGVGERWSPADTAVKTRHVLPGTPSPDSASSHSFKPVSPSGIPTSSLSCNGYPTAAATLYPSVPLSAYLMPCGCGPSGYNCPSSSESIDLSRHTCTAANSLFINPYLKPPDGSLFSSSAVGGEPSGLRDHSLGRPTASTLTSGLSASSQLLGLYSSYFSRPKVPEARLEV</sequence>
<evidence type="ECO:0000256" key="2">
    <source>
        <dbReference type="ARBA" id="ARBA00023242"/>
    </source>
</evidence>
<dbReference type="PANTHER" id="PTHR10270">
    <property type="entry name" value="SOX TRANSCRIPTION FACTOR"/>
    <property type="match status" value="1"/>
</dbReference>
<dbReference type="InterPro" id="IPR050140">
    <property type="entry name" value="SRY-related_HMG-box_TF-like"/>
</dbReference>
<evidence type="ECO:0000256" key="4">
    <source>
        <dbReference type="SAM" id="MobiDB-lite"/>
    </source>
</evidence>
<dbReference type="SMART" id="SM00398">
    <property type="entry name" value="HMG"/>
    <property type="match status" value="1"/>
</dbReference>
<dbReference type="Gene3D" id="1.10.30.10">
    <property type="entry name" value="High mobility group box domain"/>
    <property type="match status" value="1"/>
</dbReference>
<feature type="region of interest" description="Disordered" evidence="4">
    <location>
        <begin position="272"/>
        <end position="291"/>
    </location>
</feature>
<feature type="domain" description="HMG box" evidence="5">
    <location>
        <begin position="15"/>
        <end position="83"/>
    </location>
</feature>
<evidence type="ECO:0000256" key="3">
    <source>
        <dbReference type="PROSITE-ProRule" id="PRU00267"/>
    </source>
</evidence>
<protein>
    <submittedName>
        <fullName evidence="7">Transcription factor Sox-14-like</fullName>
    </submittedName>
</protein>
<dbReference type="InterPro" id="IPR036910">
    <property type="entry name" value="HMG_box_dom_sf"/>
</dbReference>
<evidence type="ECO:0000259" key="5">
    <source>
        <dbReference type="PROSITE" id="PS50118"/>
    </source>
</evidence>
<evidence type="ECO:0000313" key="7">
    <source>
        <dbReference type="RefSeq" id="XP_013778101.1"/>
    </source>
</evidence>
<dbReference type="Proteomes" id="UP000694941">
    <property type="component" value="Unplaced"/>
</dbReference>
<gene>
    <name evidence="7" type="primary">LOC106462703</name>
</gene>
<accession>A0ABM1BAG9</accession>